<reference evidence="3" key="1">
    <citation type="journal article" date="2019" name="Int. J. Syst. Evol. Microbiol.">
        <title>The Global Catalogue of Microorganisms (GCM) 10K type strain sequencing project: providing services to taxonomists for standard genome sequencing and annotation.</title>
        <authorList>
            <consortium name="The Broad Institute Genomics Platform"/>
            <consortium name="The Broad Institute Genome Sequencing Center for Infectious Disease"/>
            <person name="Wu L."/>
            <person name="Ma J."/>
        </authorList>
    </citation>
    <scope>NUCLEOTIDE SEQUENCE [LARGE SCALE GENOMIC DNA]</scope>
    <source>
        <strain evidence="3">CCM 8912</strain>
    </source>
</reference>
<dbReference type="Pfam" id="PF07083">
    <property type="entry name" value="DUF1351"/>
    <property type="match status" value="1"/>
</dbReference>
<comment type="caution">
    <text evidence="2">The sequence shown here is derived from an EMBL/GenBank/DDBJ whole genome shotgun (WGS) entry which is preliminary data.</text>
</comment>
<evidence type="ECO:0000313" key="3">
    <source>
        <dbReference type="Proteomes" id="UP001597212"/>
    </source>
</evidence>
<organism evidence="2 3">
    <name type="scientific">Lacticaseibacillus hegangensis</name>
    <dbReference type="NCBI Taxonomy" id="2486010"/>
    <lineage>
        <taxon>Bacteria</taxon>
        <taxon>Bacillati</taxon>
        <taxon>Bacillota</taxon>
        <taxon>Bacilli</taxon>
        <taxon>Lactobacillales</taxon>
        <taxon>Lactobacillaceae</taxon>
        <taxon>Lacticaseibacillus</taxon>
    </lineage>
</organism>
<feature type="coiled-coil region" evidence="1">
    <location>
        <begin position="214"/>
        <end position="252"/>
    </location>
</feature>
<dbReference type="InterPro" id="IPR009785">
    <property type="entry name" value="Prophage_Lj928_Orf309"/>
</dbReference>
<name>A0ABW4CZD5_9LACO</name>
<keyword evidence="3" id="KW-1185">Reference proteome</keyword>
<dbReference type="Proteomes" id="UP001597212">
    <property type="component" value="Unassembled WGS sequence"/>
</dbReference>
<dbReference type="EMBL" id="JBHTOK010000063">
    <property type="protein sequence ID" value="MFD1441227.1"/>
    <property type="molecule type" value="Genomic_DNA"/>
</dbReference>
<accession>A0ABW4CZD5</accession>
<proteinExistence type="predicted"/>
<evidence type="ECO:0000313" key="2">
    <source>
        <dbReference type="EMBL" id="MFD1441227.1"/>
    </source>
</evidence>
<feature type="coiled-coil region" evidence="1">
    <location>
        <begin position="56"/>
        <end position="83"/>
    </location>
</feature>
<keyword evidence="1" id="KW-0175">Coiled coil</keyword>
<evidence type="ECO:0000256" key="1">
    <source>
        <dbReference type="SAM" id="Coils"/>
    </source>
</evidence>
<gene>
    <name evidence="2" type="ORF">ACFQ5K_07560</name>
</gene>
<dbReference type="RefSeq" id="WP_125754735.1">
    <property type="nucleotide sequence ID" value="NZ_JBHTOK010000063.1"/>
</dbReference>
<protein>
    <submittedName>
        <fullName evidence="2">DUF1351 domain-containing protein</fullName>
    </submittedName>
</protein>
<sequence>MPEQNEVLAPQDLTYTVNFKKSSISIENYDLLKTKVSEYAAKYQNMIVNDNTVTDAKDVRANLRKLKTAIDDKRKEVKREYDQPLKEFEGKVKALTGQIDAAIAPIDKAVKSLEVAEREKRHADLIAQIAEIAPAYNIEPEAVEPDPSWENATMWTKAGKPTVGLTRAIGERLKGMQLQQERMKADKAATEAYAKANSLDPYSWLQQIETGATFADLRVQMDAALMQRKQAEERAQHEKEAAEAIAKAKQEQIGGKTIDGETGEVITSSEQTTLNTAAPKTYTRAFRVTCTEKQMWSLADFMKSNGIQYESIKGA</sequence>